<evidence type="ECO:0000259" key="1">
    <source>
        <dbReference type="Pfam" id="PF21780"/>
    </source>
</evidence>
<reference evidence="3" key="1">
    <citation type="journal article" date="2019" name="Int. J. Syst. Evol. Microbiol.">
        <title>The Global Catalogue of Microorganisms (GCM) 10K type strain sequencing project: providing services to taxonomists for standard genome sequencing and annotation.</title>
        <authorList>
            <consortium name="The Broad Institute Genomics Platform"/>
            <consortium name="The Broad Institute Genome Sequencing Center for Infectious Disease"/>
            <person name="Wu L."/>
            <person name="Ma J."/>
        </authorList>
    </citation>
    <scope>NUCLEOTIDE SEQUENCE [LARGE SCALE GENOMIC DNA]</scope>
    <source>
        <strain evidence="3">CCUG 55585</strain>
    </source>
</reference>
<gene>
    <name evidence="2" type="ORF">ACFQ0E_18310</name>
</gene>
<keyword evidence="3" id="KW-1185">Reference proteome</keyword>
<dbReference type="InterPro" id="IPR049240">
    <property type="entry name" value="DUF6875"/>
</dbReference>
<accession>A0ABW2YJ06</accession>
<sequence>MNADNQTTIAAPAPTGCPHARAQAVASSAHPDLVLRRASEVAASEAPETALGETIAWVRRFLAKPNPELGRAGPVCPFTPMALELDTIWMTEVRESTPDPSAIQNVIEQCREVFMKTEPREGPLAINKVIMVVFSGMSEADAPWIDAMQARLKPGFVEVGLMLGEFHARNETPGLRNEAFRPLRSPIPMLVIRHMVESDLPFLKRMVDRPDIRASYLRSYLRRLGANIRRNYFDQAVEALVDAELELRAAVAHPEPVEVVR</sequence>
<organism evidence="2 3">
    <name type="scientific">Lysobacter brunescens</name>
    <dbReference type="NCBI Taxonomy" id="262323"/>
    <lineage>
        <taxon>Bacteria</taxon>
        <taxon>Pseudomonadati</taxon>
        <taxon>Pseudomonadota</taxon>
        <taxon>Gammaproteobacteria</taxon>
        <taxon>Lysobacterales</taxon>
        <taxon>Lysobacteraceae</taxon>
        <taxon>Lysobacter</taxon>
    </lineage>
</organism>
<protein>
    <submittedName>
        <fullName evidence="2">DUF6875 domain-containing protein</fullName>
    </submittedName>
</protein>
<evidence type="ECO:0000313" key="3">
    <source>
        <dbReference type="Proteomes" id="UP001597110"/>
    </source>
</evidence>
<evidence type="ECO:0000313" key="2">
    <source>
        <dbReference type="EMBL" id="MFD0727551.1"/>
    </source>
</evidence>
<dbReference type="Proteomes" id="UP001597110">
    <property type="component" value="Unassembled WGS sequence"/>
</dbReference>
<dbReference type="EMBL" id="JBHTIF010000006">
    <property type="protein sequence ID" value="MFD0727551.1"/>
    <property type="molecule type" value="Genomic_DNA"/>
</dbReference>
<feature type="domain" description="DUF6875" evidence="1">
    <location>
        <begin position="53"/>
        <end position="230"/>
    </location>
</feature>
<proteinExistence type="predicted"/>
<name>A0ABW2YJ06_9GAMM</name>
<dbReference type="RefSeq" id="WP_386826329.1">
    <property type="nucleotide sequence ID" value="NZ_JBHTIF010000006.1"/>
</dbReference>
<comment type="caution">
    <text evidence="2">The sequence shown here is derived from an EMBL/GenBank/DDBJ whole genome shotgun (WGS) entry which is preliminary data.</text>
</comment>
<dbReference type="Pfam" id="PF21780">
    <property type="entry name" value="DUF6875"/>
    <property type="match status" value="1"/>
</dbReference>